<keyword evidence="1" id="KW-0862">Zinc</keyword>
<dbReference type="InterPro" id="IPR001841">
    <property type="entry name" value="Znf_RING"/>
</dbReference>
<evidence type="ECO:0000259" key="4">
    <source>
        <dbReference type="PROSITE" id="PS50089"/>
    </source>
</evidence>
<sequence length="920" mass="105131">MLTTTGKPALGYQKLARYRHRDAFEREWVGDYDDRYISSWDGKVSKLVVQAIDDIYDEQLTSTYRRTYVRNISPMFLRLANWPFNHVNPDINDGKPTSEDMPMLCVKWFFASIVMALVISSPSPASLPPRNGGNYDPVPYKYYGYPKVARNTTELDTSRGYSKANPHVERVLRPRYLCFLREPGEPAMIMNVEEWINQNKSEERTLSYVFIAYTAEQFQGSEDLMALHQIADAAARNAGAMAYWVGCSCMPEPDQMQEDVYRICDVVRGAQSLVIAVGQPPNDRQDISTLERMLLQWGNRIWTFPEVLLAPGRKDIVVYLRGSDPLRPLRIPKNQFAAKVWQEDAHIARQLIDHYEGNLILSQIELVTLALECLHKRTTYQYLPGDHSYALMGLVRIRPRIDPSDTAFQAFARLSMANGSDQLLERLICVLPKVPNQPWHSMDDAYGAKLWEFLPEGVEISGIGHDDTVILDGCRAANVRWKSFTPVANTRRESWGRWIAEKMLRLGGLTFAIGIVLVSIPSAQSLTGQGLSPTQGAGVFLIIYSIFLMLLSPWLLRLLYLGKFWGQQCWLFGFEGYMSIETIEEQIFGGRFGRLRWSAHASPLSRHERNKHNECVAIDPMNDPEIKALVEKCKYAGPGEQRLFTLVDTGNMTVTLFLATRPPTCFLMAGSEGGMKRIVGCSYDWTTSTMYRETVLRMETRFEDKMSRIGRVKVGFRREQHPVAPLTHVGEAVGMRVESNCKHVFGDQCLRAWLESNNANALTCPACRCAWFAEEDTLEDEGFFETDSNNENEEDTDSGPEDDAADDEDFEDSQETTADHTFRLEDVRSRETANVFIDTLFYELRVCESDANEADIKACVEHACLEADLQESVPLADELWSQIRRTIRRMLRDSKTTEWDDDTEHGWILRMRRILHWELD</sequence>
<evidence type="ECO:0000313" key="6">
    <source>
        <dbReference type="Proteomes" id="UP001521222"/>
    </source>
</evidence>
<proteinExistence type="predicted"/>
<dbReference type="Gene3D" id="3.30.40.10">
    <property type="entry name" value="Zinc/RING finger domain, C3HC4 (zinc finger)"/>
    <property type="match status" value="1"/>
</dbReference>
<comment type="caution">
    <text evidence="5">The sequence shown here is derived from an EMBL/GenBank/DDBJ whole genome shotgun (WGS) entry which is preliminary data.</text>
</comment>
<feature type="transmembrane region" description="Helical" evidence="3">
    <location>
        <begin position="503"/>
        <end position="523"/>
    </location>
</feature>
<keyword evidence="3" id="KW-1133">Transmembrane helix</keyword>
<dbReference type="SUPFAM" id="SSF57850">
    <property type="entry name" value="RING/U-box"/>
    <property type="match status" value="1"/>
</dbReference>
<keyword evidence="1" id="KW-0479">Metal-binding</keyword>
<dbReference type="PROSITE" id="PS50089">
    <property type="entry name" value="ZF_RING_2"/>
    <property type="match status" value="1"/>
</dbReference>
<keyword evidence="3" id="KW-0812">Transmembrane</keyword>
<evidence type="ECO:0000256" key="3">
    <source>
        <dbReference type="SAM" id="Phobius"/>
    </source>
</evidence>
<reference evidence="5 6" key="1">
    <citation type="submission" date="2024-02" db="EMBL/GenBank/DDBJ databases">
        <title>De novo assembly and annotation of 12 fungi associated with fruit tree decline syndrome in Ontario, Canada.</title>
        <authorList>
            <person name="Sulman M."/>
            <person name="Ellouze W."/>
            <person name="Ilyukhin E."/>
        </authorList>
    </citation>
    <scope>NUCLEOTIDE SEQUENCE [LARGE SCALE GENOMIC DNA]</scope>
    <source>
        <strain evidence="5 6">M97-236</strain>
    </source>
</reference>
<evidence type="ECO:0000256" key="1">
    <source>
        <dbReference type="PROSITE-ProRule" id="PRU00175"/>
    </source>
</evidence>
<accession>A0ABR3RS94</accession>
<keyword evidence="6" id="KW-1185">Reference proteome</keyword>
<dbReference type="EMBL" id="JAKIXB020000006">
    <property type="protein sequence ID" value="KAL1607298.1"/>
    <property type="molecule type" value="Genomic_DNA"/>
</dbReference>
<keyword evidence="1" id="KW-0863">Zinc-finger</keyword>
<organism evidence="5 6">
    <name type="scientific">Nothophoma quercina</name>
    <dbReference type="NCBI Taxonomy" id="749835"/>
    <lineage>
        <taxon>Eukaryota</taxon>
        <taxon>Fungi</taxon>
        <taxon>Dikarya</taxon>
        <taxon>Ascomycota</taxon>
        <taxon>Pezizomycotina</taxon>
        <taxon>Dothideomycetes</taxon>
        <taxon>Pleosporomycetidae</taxon>
        <taxon>Pleosporales</taxon>
        <taxon>Pleosporineae</taxon>
        <taxon>Didymellaceae</taxon>
        <taxon>Nothophoma</taxon>
    </lineage>
</organism>
<protein>
    <recommendedName>
        <fullName evidence="4">RING-type domain-containing protein</fullName>
    </recommendedName>
</protein>
<name>A0ABR3RS94_9PLEO</name>
<dbReference type="Proteomes" id="UP001521222">
    <property type="component" value="Unassembled WGS sequence"/>
</dbReference>
<gene>
    <name evidence="5" type="ORF">SLS59_002262</name>
</gene>
<keyword evidence="3" id="KW-0472">Membrane</keyword>
<dbReference type="Pfam" id="PF13639">
    <property type="entry name" value="zf-RING_2"/>
    <property type="match status" value="1"/>
</dbReference>
<feature type="domain" description="RING-type" evidence="4">
    <location>
        <begin position="741"/>
        <end position="768"/>
    </location>
</feature>
<evidence type="ECO:0000256" key="2">
    <source>
        <dbReference type="SAM" id="MobiDB-lite"/>
    </source>
</evidence>
<feature type="compositionally biased region" description="Acidic residues" evidence="2">
    <location>
        <begin position="784"/>
        <end position="814"/>
    </location>
</feature>
<feature type="region of interest" description="Disordered" evidence="2">
    <location>
        <begin position="784"/>
        <end position="823"/>
    </location>
</feature>
<feature type="transmembrane region" description="Helical" evidence="3">
    <location>
        <begin position="535"/>
        <end position="556"/>
    </location>
</feature>
<evidence type="ECO:0000313" key="5">
    <source>
        <dbReference type="EMBL" id="KAL1607298.1"/>
    </source>
</evidence>
<dbReference type="InterPro" id="IPR013083">
    <property type="entry name" value="Znf_RING/FYVE/PHD"/>
</dbReference>